<gene>
    <name evidence="5" type="primary">LOC106151250</name>
</gene>
<dbReference type="InterPro" id="IPR003591">
    <property type="entry name" value="Leu-rich_rpt_typical-subtyp"/>
</dbReference>
<dbReference type="SMART" id="SM00365">
    <property type="entry name" value="LRR_SD22"/>
    <property type="match status" value="4"/>
</dbReference>
<proteinExistence type="predicted"/>
<feature type="compositionally biased region" description="Polar residues" evidence="3">
    <location>
        <begin position="931"/>
        <end position="958"/>
    </location>
</feature>
<dbReference type="RefSeq" id="XP_013379853.1">
    <property type="nucleotide sequence ID" value="XM_013524399.1"/>
</dbReference>
<protein>
    <submittedName>
        <fullName evidence="5">Uncharacterized protein LOC106151250</fullName>
    </submittedName>
</protein>
<keyword evidence="4" id="KW-1185">Reference proteome</keyword>
<feature type="region of interest" description="Disordered" evidence="3">
    <location>
        <begin position="931"/>
        <end position="976"/>
    </location>
</feature>
<keyword evidence="2" id="KW-0677">Repeat</keyword>
<dbReference type="InterPro" id="IPR032675">
    <property type="entry name" value="LRR_dom_sf"/>
</dbReference>
<sequence>MASKSQEKHDRDYSRQNLTEIPHEALKDRHLDAINLSYNCLTNFGALSFLQWNYLTKLFIRDIGLTAFPINILVLSNLELLHIANNHIELPNGISRLEKLKNLQACYCELKDLPSDFGSLHNLEKLDISHNCFKTFPEQSLCCKKLTFLDMGHNQLVALPRDIKSLEHLETLRAQNNNLACLPGTIGKLRHLIEINCSRNELKDLPDEICNLSKLRRLYISFNKIEHLPDKFHLLQIKDLGIDGDRQDTHKGKIERRQLRDPLIARCNSAPDITNRLLKRDKETTTKKDRQSIFILGEAFAGKSSYIRSSLKGRANPTDEGDRTEFANQHTKLITLPSGREVVLMYTDFGGHPVYQYAYRLFLSMIGICILMFNAETYGVDFQRHVGRWLHKIKNTLPNAIVFLVGSHSDKVSPEKRNTVEAHVKRHTLRFKEGSPLNVNDKIHFISSTDFTGIDELDNAVLDTIEKRQSLSKKPRGDRWFYVDHLLKVDFSGRLYVTLDEVKKMYSRKIGWQKWLFKGLGDLLEQLQSWGAIVYFPYHQSPLKDYVFPSHYTLVSVLALVVNHDMNTKLSKIADSEIYKGSKLTTEMWKKEVKDLREMGILSTKLLRCLLDVGGYKDVQEDVVFEILKEIRAASQCTENSLYLPYFITKTKDENFNEFWNIIPRPNELQLTVEFHFLSEVPDLFILLAKCYIQKHEHAFSRDRRMDWVTGLLTKVSDMTVMIEKKATQEDECQSIFELSVRRRINGRQTGKDLMAMWKFTRQAVEYFTTCQEEHCDIFLVCPGCILNQRRDLEKIKKHKWDNLPCDLSNVSSTFPCCQDLPNTVVPACVFYPELLDPDTSEEYEMHRELLEEFLPGLKRHSSLASTVSERSQSSTYQTNITVNQIGGNNKVETRPSFQVGDLTSEYEDDAFLTSQPGEVSAPKCIMSASQLGEASASQDKTPTSLQGGESTSQQRGATSLDEKLDPSVCMTDLKL</sequence>
<dbReference type="InterPro" id="IPR027417">
    <property type="entry name" value="P-loop_NTPase"/>
</dbReference>
<dbReference type="GO" id="GO:0009966">
    <property type="term" value="P:regulation of signal transduction"/>
    <property type="evidence" value="ECO:0007669"/>
    <property type="project" value="UniProtKB-ARBA"/>
</dbReference>
<evidence type="ECO:0000313" key="4">
    <source>
        <dbReference type="Proteomes" id="UP000085678"/>
    </source>
</evidence>
<evidence type="ECO:0000313" key="5">
    <source>
        <dbReference type="RefSeq" id="XP_013379853.1"/>
    </source>
</evidence>
<dbReference type="Pfam" id="PF08477">
    <property type="entry name" value="Roc"/>
    <property type="match status" value="1"/>
</dbReference>
<evidence type="ECO:0000256" key="3">
    <source>
        <dbReference type="SAM" id="MobiDB-lite"/>
    </source>
</evidence>
<dbReference type="STRING" id="7574.A0A1S3H1G7"/>
<dbReference type="SUPFAM" id="SSF52540">
    <property type="entry name" value="P-loop containing nucleoside triphosphate hydrolases"/>
    <property type="match status" value="1"/>
</dbReference>
<dbReference type="InterPro" id="IPR050715">
    <property type="entry name" value="LRR-SigEffector_domain"/>
</dbReference>
<dbReference type="Proteomes" id="UP000085678">
    <property type="component" value="Unplaced"/>
</dbReference>
<dbReference type="InParanoid" id="A0A1S3H1G7"/>
<evidence type="ECO:0000256" key="2">
    <source>
        <dbReference type="ARBA" id="ARBA00022737"/>
    </source>
</evidence>
<accession>A0A1S3H1G7</accession>
<dbReference type="PANTHER" id="PTHR45752">
    <property type="entry name" value="LEUCINE-RICH REPEAT-CONTAINING"/>
    <property type="match status" value="1"/>
</dbReference>
<dbReference type="SMART" id="SM00364">
    <property type="entry name" value="LRR_BAC"/>
    <property type="match status" value="5"/>
</dbReference>
<dbReference type="SMART" id="SM00369">
    <property type="entry name" value="LRR_TYP"/>
    <property type="match status" value="5"/>
</dbReference>
<dbReference type="Gene3D" id="3.80.10.10">
    <property type="entry name" value="Ribonuclease Inhibitor"/>
    <property type="match status" value="2"/>
</dbReference>
<dbReference type="SUPFAM" id="SSF52058">
    <property type="entry name" value="L domain-like"/>
    <property type="match status" value="1"/>
</dbReference>
<dbReference type="Pfam" id="PF13855">
    <property type="entry name" value="LRR_8"/>
    <property type="match status" value="2"/>
</dbReference>
<dbReference type="Gene3D" id="3.40.50.300">
    <property type="entry name" value="P-loop containing nucleotide triphosphate hydrolases"/>
    <property type="match status" value="1"/>
</dbReference>
<reference evidence="5" key="1">
    <citation type="submission" date="2025-08" db="UniProtKB">
        <authorList>
            <consortium name="RefSeq"/>
        </authorList>
    </citation>
    <scope>IDENTIFICATION</scope>
    <source>
        <tissue evidence="5">Gonads</tissue>
    </source>
</reference>
<dbReference type="AlphaFoldDB" id="A0A1S3H1G7"/>
<dbReference type="InterPro" id="IPR001611">
    <property type="entry name" value="Leu-rich_rpt"/>
</dbReference>
<dbReference type="PANTHER" id="PTHR45752:SF187">
    <property type="entry name" value="LEUCINE-RICH REPEAT AND IQ DOMAIN-CONTAINING PROTEIN 4"/>
    <property type="match status" value="1"/>
</dbReference>
<dbReference type="GeneID" id="106151250"/>
<organism evidence="4 5">
    <name type="scientific">Lingula anatina</name>
    <name type="common">Brachiopod</name>
    <name type="synonym">Lingula unguis</name>
    <dbReference type="NCBI Taxonomy" id="7574"/>
    <lineage>
        <taxon>Eukaryota</taxon>
        <taxon>Metazoa</taxon>
        <taxon>Spiralia</taxon>
        <taxon>Lophotrochozoa</taxon>
        <taxon>Brachiopoda</taxon>
        <taxon>Linguliformea</taxon>
        <taxon>Lingulata</taxon>
        <taxon>Lingulida</taxon>
        <taxon>Linguloidea</taxon>
        <taxon>Lingulidae</taxon>
        <taxon>Lingula</taxon>
    </lineage>
</organism>
<dbReference type="KEGG" id="lak:106151250"/>
<evidence type="ECO:0000256" key="1">
    <source>
        <dbReference type="ARBA" id="ARBA00022614"/>
    </source>
</evidence>
<dbReference type="PROSITE" id="PS51450">
    <property type="entry name" value="LRR"/>
    <property type="match status" value="3"/>
</dbReference>
<keyword evidence="1" id="KW-0433">Leucine-rich repeat</keyword>
<name>A0A1S3H1G7_LINAN</name>
<dbReference type="OrthoDB" id="17912at2759"/>